<dbReference type="CDD" id="cd00590">
    <property type="entry name" value="RRM_SF"/>
    <property type="match status" value="1"/>
</dbReference>
<dbReference type="AlphaFoldDB" id="A0A0S4TCV1"/>
<evidence type="ECO:0000259" key="3">
    <source>
        <dbReference type="PROSITE" id="PS50102"/>
    </source>
</evidence>
<organism evidence="4">
    <name type="scientific">Cryptosporidium hominis</name>
    <dbReference type="NCBI Taxonomy" id="237895"/>
    <lineage>
        <taxon>Eukaryota</taxon>
        <taxon>Sar</taxon>
        <taxon>Alveolata</taxon>
        <taxon>Apicomplexa</taxon>
        <taxon>Conoidasida</taxon>
        <taxon>Coccidia</taxon>
        <taxon>Eucoccidiorida</taxon>
        <taxon>Eimeriorina</taxon>
        <taxon>Cryptosporidiidae</taxon>
        <taxon>Cryptosporidium</taxon>
    </lineage>
</organism>
<evidence type="ECO:0000256" key="1">
    <source>
        <dbReference type="ARBA" id="ARBA00022884"/>
    </source>
</evidence>
<dbReference type="PROSITE" id="PS50102">
    <property type="entry name" value="RRM"/>
    <property type="match status" value="2"/>
</dbReference>
<feature type="domain" description="RRM" evidence="3">
    <location>
        <begin position="75"/>
        <end position="147"/>
    </location>
</feature>
<proteinExistence type="predicted"/>
<evidence type="ECO:0000313" key="5">
    <source>
        <dbReference type="EMBL" id="PPS93725.1"/>
    </source>
</evidence>
<evidence type="ECO:0000256" key="2">
    <source>
        <dbReference type="PROSITE-ProRule" id="PRU00176"/>
    </source>
</evidence>
<dbReference type="VEuPathDB" id="CryptoDB:ChTU502y2012_401g0380"/>
<dbReference type="VEuPathDB" id="CryptoDB:Chro.30297"/>
<reference evidence="4" key="2">
    <citation type="submission" date="2015-08" db="EMBL/GenBank/DDBJ databases">
        <authorList>
            <person name="Babu N.S."/>
            <person name="Beckwith C.J."/>
            <person name="Beseler K.G."/>
            <person name="Brison A."/>
            <person name="Carone J.V."/>
            <person name="Caskin T.P."/>
            <person name="Diamond M."/>
            <person name="Durham M.E."/>
            <person name="Foxe J.M."/>
            <person name="Go M."/>
            <person name="Henderson B.A."/>
            <person name="Jones I.B."/>
            <person name="McGettigan J.A."/>
            <person name="Micheletti S.J."/>
            <person name="Nasrallah M.E."/>
            <person name="Ortiz D."/>
            <person name="Piller C.R."/>
            <person name="Privatt S.R."/>
            <person name="Schneider S.L."/>
            <person name="Sharp S."/>
            <person name="Smith T.C."/>
            <person name="Stanton J.D."/>
            <person name="Ullery H.E."/>
            <person name="Wilson R.J."/>
            <person name="Serrano M.G."/>
            <person name="Buck G."/>
            <person name="Lee V."/>
            <person name="Wang Y."/>
            <person name="Carvalho R."/>
            <person name="Voegtly L."/>
            <person name="Shi R."/>
            <person name="Duckworth R."/>
            <person name="Johnson A."/>
            <person name="Loviza R."/>
            <person name="Walstead R."/>
            <person name="Shah Z."/>
            <person name="Kiflezghi M."/>
            <person name="Wade K."/>
            <person name="Ball S.L."/>
            <person name="Bradley K.W."/>
            <person name="Asai D.J."/>
            <person name="Bowman C.A."/>
            <person name="Russell D.A."/>
            <person name="Pope W.H."/>
            <person name="Jacobs-Sera D."/>
            <person name="Hendrix R.W."/>
            <person name="Hatfull G.F."/>
        </authorList>
    </citation>
    <scope>NUCLEOTIDE SEQUENCE [LARGE SCALE GENOMIC DNA]</scope>
</reference>
<gene>
    <name evidence="4" type="ORF">CHUDEA3_2580</name>
    <name evidence="5" type="ORF">GY17_00002484</name>
</gene>
<dbReference type="PANTHER" id="PTHR23189">
    <property type="entry name" value="RNA RECOGNITION MOTIF-CONTAINING"/>
    <property type="match status" value="1"/>
</dbReference>
<dbReference type="SMART" id="SM00360">
    <property type="entry name" value="RRM"/>
    <property type="match status" value="2"/>
</dbReference>
<sequence>MFHLARFWGKTTQHVSMFRSDPYSQSIASNNDNRLFLNSNHQNYSIQYQGASKNPCQHVITTDLDDPITETYISRTLYLCKLPYDMTEDSVRELCEPFGDLKKVAVYPRKGIAFVEYFDIRKAEGARNTLKSSLVQGRIIDAQYSRGRDSRLSRDTNTGTLYIKPIVSNKTATDPNTEDDYKELFCAYGEVKKVSSNRKRESEKFVEFYDIRGAEASQKALNGYDFNGVILEIQFANTHSRTLNSDSRATTSSRNSGVCNQSLRISSEERYKQQSSLNTKKKYKPIKCGTSRVLKRLVARDASHCELYSEFSKRNVNRNDLRVHPDFRLLYQSSAPFQETNNLGEFGKFPIITQRPSDDSTRTGNIAESLKTLLSTFKHQKYDIECNNSKNNAY</sequence>
<keyword evidence="6" id="KW-1185">Reference proteome</keyword>
<reference evidence="5 6" key="1">
    <citation type="submission" date="2014-11" db="EMBL/GenBank/DDBJ databases">
        <title>Comparative genomic analysis of Cryptosporidium hominis reveals occurrence of genetic recombination in virulent subtypes.</title>
        <authorList>
            <person name="Guo Y."/>
            <person name="Tang K."/>
            <person name="Frace M."/>
            <person name="Li N."/>
            <person name="Roellig D.M."/>
            <person name="Sammons S."/>
            <person name="Knipe K."/>
            <person name="Rowe L."/>
            <person name="Feng Y."/>
            <person name="Xiao L."/>
        </authorList>
    </citation>
    <scope>NUCLEOTIDE SEQUENCE [LARGE SCALE GENOMIC DNA]</scope>
    <source>
        <strain evidence="5">30976</strain>
    </source>
</reference>
<evidence type="ECO:0000313" key="4">
    <source>
        <dbReference type="EMBL" id="CUV05160.1"/>
    </source>
</evidence>
<dbReference type="OrthoDB" id="336256at2759"/>
<dbReference type="Pfam" id="PF00076">
    <property type="entry name" value="RRM_1"/>
    <property type="match status" value="2"/>
</dbReference>
<reference evidence="5 6" key="3">
    <citation type="submission" date="2017-10" db="EMBL/GenBank/DDBJ databases">
        <title>Consistent, comparative and evidence-based genome annotation and re-annotation for the closely-related species, Cryptosporidium parvum, C. hominis and C. tyzzeri.</title>
        <authorList>
            <person name="Baptista R.P."/>
            <person name="Li Y."/>
            <person name="Sateriale A."/>
            <person name="Striepen B."/>
            <person name="Kissinger J.C."/>
        </authorList>
    </citation>
    <scope>NUCLEOTIDE SEQUENCE [LARGE SCALE GENOMIC DNA]</scope>
    <source>
        <strain evidence="5">30976</strain>
    </source>
</reference>
<dbReference type="GO" id="GO:0003723">
    <property type="term" value="F:RNA binding"/>
    <property type="evidence" value="ECO:0007669"/>
    <property type="project" value="UniProtKB-UniRule"/>
</dbReference>
<dbReference type="Proteomes" id="UP001429100">
    <property type="component" value="Unassembled WGS sequence"/>
</dbReference>
<accession>A0A0S4TCV1</accession>
<evidence type="ECO:0000313" key="6">
    <source>
        <dbReference type="Proteomes" id="UP001429100"/>
    </source>
</evidence>
<dbReference type="EMBL" id="LN877949">
    <property type="protein sequence ID" value="CUV05160.1"/>
    <property type="molecule type" value="Genomic_DNA"/>
</dbReference>
<dbReference type="InterPro" id="IPR000504">
    <property type="entry name" value="RRM_dom"/>
</dbReference>
<dbReference type="Proteomes" id="UP000199752">
    <property type="component" value="Chromosome 3"/>
</dbReference>
<feature type="domain" description="RRM" evidence="3">
    <location>
        <begin position="159"/>
        <end position="238"/>
    </location>
</feature>
<keyword evidence="1 2" id="KW-0694">RNA-binding</keyword>
<name>A0A0S4TCV1_CRYHO</name>
<dbReference type="CDD" id="cd12276">
    <property type="entry name" value="RRM2_MEI2_EAR1_like"/>
    <property type="match status" value="1"/>
</dbReference>
<dbReference type="InterPro" id="IPR012677">
    <property type="entry name" value="Nucleotide-bd_a/b_plait_sf"/>
</dbReference>
<dbReference type="SUPFAM" id="SSF54928">
    <property type="entry name" value="RNA-binding domain, RBD"/>
    <property type="match status" value="1"/>
</dbReference>
<dbReference type="EMBL" id="JTAI01000031">
    <property type="protein sequence ID" value="PPS93725.1"/>
    <property type="molecule type" value="Genomic_DNA"/>
</dbReference>
<protein>
    <submittedName>
        <fullName evidence="5">RNA recognition motif domain containing protein</fullName>
    </submittedName>
</protein>
<dbReference type="Gene3D" id="3.30.70.330">
    <property type="match status" value="2"/>
</dbReference>
<dbReference type="VEuPathDB" id="CryptoDB:CHUDEA3_2580"/>
<dbReference type="VEuPathDB" id="CryptoDB:GY17_00002484"/>
<dbReference type="InterPro" id="IPR035979">
    <property type="entry name" value="RBD_domain_sf"/>
</dbReference>